<reference evidence="2" key="1">
    <citation type="journal article" date="2019" name="Int. J. Syst. Evol. Microbiol.">
        <title>The Global Catalogue of Microorganisms (GCM) 10K type strain sequencing project: providing services to taxonomists for standard genome sequencing and annotation.</title>
        <authorList>
            <consortium name="The Broad Institute Genomics Platform"/>
            <consortium name="The Broad Institute Genome Sequencing Center for Infectious Disease"/>
            <person name="Wu L."/>
            <person name="Ma J."/>
        </authorList>
    </citation>
    <scope>NUCLEOTIDE SEQUENCE [LARGE SCALE GENOMIC DNA]</scope>
    <source>
        <strain evidence="2">JCM 10303</strain>
    </source>
</reference>
<keyword evidence="2" id="KW-1185">Reference proteome</keyword>
<gene>
    <name evidence="1" type="ORF">GCM10009533_64970</name>
</gene>
<dbReference type="Proteomes" id="UP001500729">
    <property type="component" value="Unassembled WGS sequence"/>
</dbReference>
<organism evidence="1 2">
    <name type="scientific">Saccharopolyspora erythraea</name>
    <name type="common">Streptomyces erythraeus</name>
    <dbReference type="NCBI Taxonomy" id="1836"/>
    <lineage>
        <taxon>Bacteria</taxon>
        <taxon>Bacillati</taxon>
        <taxon>Actinomycetota</taxon>
        <taxon>Actinomycetes</taxon>
        <taxon>Pseudonocardiales</taxon>
        <taxon>Pseudonocardiaceae</taxon>
        <taxon>Saccharopolyspora</taxon>
    </lineage>
</organism>
<sequence length="117" mass="12596">MLADDLRLEIRFAVAAGSRFTGELADHLRRSHMRVVDWAAISAGAFDLAISPSSNGALHELPMPVMTLPHGAGYHKKPATDAGFTDGVSGLSPEQLVHDGTTPACIRFRTSPRFSLR</sequence>
<evidence type="ECO:0000313" key="1">
    <source>
        <dbReference type="EMBL" id="GAA0558549.1"/>
    </source>
</evidence>
<protein>
    <recommendedName>
        <fullName evidence="3">LysR substrate-binding domain-containing protein</fullName>
    </recommendedName>
</protein>
<evidence type="ECO:0000313" key="2">
    <source>
        <dbReference type="Proteomes" id="UP001500729"/>
    </source>
</evidence>
<dbReference type="EMBL" id="BAAAGS010000078">
    <property type="protein sequence ID" value="GAA0558549.1"/>
    <property type="molecule type" value="Genomic_DNA"/>
</dbReference>
<evidence type="ECO:0008006" key="3">
    <source>
        <dbReference type="Google" id="ProtNLM"/>
    </source>
</evidence>
<proteinExistence type="predicted"/>
<accession>A0ABP3P1V0</accession>
<name>A0ABP3P1V0_SACER</name>
<dbReference type="RefSeq" id="WP_011873151.1">
    <property type="nucleotide sequence ID" value="NZ_BAAAGS010000078.1"/>
</dbReference>
<comment type="caution">
    <text evidence="1">The sequence shown here is derived from an EMBL/GenBank/DDBJ whole genome shotgun (WGS) entry which is preliminary data.</text>
</comment>